<evidence type="ECO:0000313" key="10">
    <source>
        <dbReference type="EMBL" id="MBE1502731.1"/>
    </source>
</evidence>
<proteinExistence type="inferred from homology"/>
<dbReference type="PANTHER" id="PTHR33653:SF1">
    <property type="entry name" value="RIBONUCLEASE VAPC2"/>
    <property type="match status" value="1"/>
</dbReference>
<dbReference type="InterPro" id="IPR002716">
    <property type="entry name" value="PIN_dom"/>
</dbReference>
<dbReference type="RefSeq" id="WP_086861690.1">
    <property type="nucleotide sequence ID" value="NZ_JADBEG010000001.1"/>
</dbReference>
<dbReference type="EC" id="3.1.-.-" evidence="8"/>
<dbReference type="HAMAP" id="MF_00265">
    <property type="entry name" value="VapC_Nob1"/>
    <property type="match status" value="1"/>
</dbReference>
<name>A0ABR9IHR6_9PSEU</name>
<sequence length="132" mass="14092">MILDSSAVIATIMGEPMARALGNAIGAAPACRIGAPTLVETTLVLVHKEGPHGKALLADFLQQRRFDVISFGDAHWRAAQMAFVRFGKGRHPAGLNFGDCLTYATAFVAGEPLLCVGDDFPQTDLELVKLEL</sequence>
<accession>A0ABR9IHR6</accession>
<evidence type="ECO:0000256" key="1">
    <source>
        <dbReference type="ARBA" id="ARBA00001946"/>
    </source>
</evidence>
<organism evidence="10 11">
    <name type="scientific">Amycolatopsis lexingtonensis</name>
    <dbReference type="NCBI Taxonomy" id="218822"/>
    <lineage>
        <taxon>Bacteria</taxon>
        <taxon>Bacillati</taxon>
        <taxon>Actinomycetota</taxon>
        <taxon>Actinomycetes</taxon>
        <taxon>Pseudonocardiales</taxon>
        <taxon>Pseudonocardiaceae</taxon>
        <taxon>Amycolatopsis</taxon>
    </lineage>
</organism>
<dbReference type="InterPro" id="IPR029060">
    <property type="entry name" value="PIN-like_dom_sf"/>
</dbReference>
<reference evidence="10 11" key="1">
    <citation type="submission" date="2020-10" db="EMBL/GenBank/DDBJ databases">
        <title>Sequencing the genomes of 1000 actinobacteria strains.</title>
        <authorList>
            <person name="Klenk H.-P."/>
        </authorList>
    </citation>
    <scope>NUCLEOTIDE SEQUENCE [LARGE SCALE GENOMIC DNA]</scope>
    <source>
        <strain evidence="10 11">DSM 44653</strain>
    </source>
</reference>
<dbReference type="EMBL" id="JADBEG010000001">
    <property type="protein sequence ID" value="MBE1502731.1"/>
    <property type="molecule type" value="Genomic_DNA"/>
</dbReference>
<evidence type="ECO:0000259" key="9">
    <source>
        <dbReference type="Pfam" id="PF01850"/>
    </source>
</evidence>
<evidence type="ECO:0000256" key="8">
    <source>
        <dbReference type="HAMAP-Rule" id="MF_00265"/>
    </source>
</evidence>
<feature type="binding site" evidence="8">
    <location>
        <position position="99"/>
    </location>
    <ligand>
        <name>Mg(2+)</name>
        <dbReference type="ChEBI" id="CHEBI:18420"/>
    </ligand>
</feature>
<keyword evidence="8" id="KW-0800">Toxin</keyword>
<keyword evidence="11" id="KW-1185">Reference proteome</keyword>
<dbReference type="Proteomes" id="UP000631670">
    <property type="component" value="Unassembled WGS sequence"/>
</dbReference>
<keyword evidence="3 8" id="KW-0540">Nuclease</keyword>
<gene>
    <name evidence="8" type="primary">vapC</name>
    <name evidence="10" type="ORF">H4696_009831</name>
</gene>
<evidence type="ECO:0000256" key="7">
    <source>
        <dbReference type="ARBA" id="ARBA00038093"/>
    </source>
</evidence>
<keyword evidence="6 8" id="KW-0460">Magnesium</keyword>
<evidence type="ECO:0000256" key="3">
    <source>
        <dbReference type="ARBA" id="ARBA00022722"/>
    </source>
</evidence>
<dbReference type="PANTHER" id="PTHR33653">
    <property type="entry name" value="RIBONUCLEASE VAPC2"/>
    <property type="match status" value="1"/>
</dbReference>
<dbReference type="CDD" id="cd09871">
    <property type="entry name" value="PIN_MtVapC28-VapC30-like"/>
    <property type="match status" value="1"/>
</dbReference>
<protein>
    <recommendedName>
        <fullName evidence="8">Ribonuclease VapC</fullName>
        <shortName evidence="8">RNase VapC</shortName>
        <ecNumber evidence="8">3.1.-.-</ecNumber>
    </recommendedName>
    <alternativeName>
        <fullName evidence="8">Toxin VapC</fullName>
    </alternativeName>
</protein>
<evidence type="ECO:0000313" key="11">
    <source>
        <dbReference type="Proteomes" id="UP000631670"/>
    </source>
</evidence>
<dbReference type="InterPro" id="IPR022907">
    <property type="entry name" value="VapC_family"/>
</dbReference>
<comment type="cofactor">
    <cofactor evidence="1 8">
        <name>Mg(2+)</name>
        <dbReference type="ChEBI" id="CHEBI:18420"/>
    </cofactor>
</comment>
<comment type="caution">
    <text evidence="10">The sequence shown here is derived from an EMBL/GenBank/DDBJ whole genome shotgun (WGS) entry which is preliminary data.</text>
</comment>
<keyword evidence="4 8" id="KW-0479">Metal-binding</keyword>
<comment type="function">
    <text evidence="8">Toxic component of a toxin-antitoxin (TA) system. An RNase.</text>
</comment>
<evidence type="ECO:0000256" key="5">
    <source>
        <dbReference type="ARBA" id="ARBA00022801"/>
    </source>
</evidence>
<evidence type="ECO:0000256" key="2">
    <source>
        <dbReference type="ARBA" id="ARBA00022649"/>
    </source>
</evidence>
<dbReference type="InterPro" id="IPR050556">
    <property type="entry name" value="Type_II_TA_system_RNase"/>
</dbReference>
<dbReference type="GO" id="GO:0016787">
    <property type="term" value="F:hydrolase activity"/>
    <property type="evidence" value="ECO:0007669"/>
    <property type="project" value="UniProtKB-KW"/>
</dbReference>
<evidence type="ECO:0000256" key="6">
    <source>
        <dbReference type="ARBA" id="ARBA00022842"/>
    </source>
</evidence>
<feature type="domain" description="PIN" evidence="9">
    <location>
        <begin position="1"/>
        <end position="124"/>
    </location>
</feature>
<dbReference type="SUPFAM" id="SSF88723">
    <property type="entry name" value="PIN domain-like"/>
    <property type="match status" value="1"/>
</dbReference>
<comment type="similarity">
    <text evidence="7 8">Belongs to the PINc/VapC protein family.</text>
</comment>
<dbReference type="Pfam" id="PF01850">
    <property type="entry name" value="PIN"/>
    <property type="match status" value="1"/>
</dbReference>
<keyword evidence="2 8" id="KW-1277">Toxin-antitoxin system</keyword>
<feature type="binding site" evidence="8">
    <location>
        <position position="4"/>
    </location>
    <ligand>
        <name>Mg(2+)</name>
        <dbReference type="ChEBI" id="CHEBI:18420"/>
    </ligand>
</feature>
<evidence type="ECO:0000256" key="4">
    <source>
        <dbReference type="ARBA" id="ARBA00022723"/>
    </source>
</evidence>
<dbReference type="Gene3D" id="3.40.50.1010">
    <property type="entry name" value="5'-nuclease"/>
    <property type="match status" value="1"/>
</dbReference>
<keyword evidence="5 8" id="KW-0378">Hydrolase</keyword>